<name>A0A4R5DF76_9BACT</name>
<evidence type="ECO:0000313" key="2">
    <source>
        <dbReference type="Proteomes" id="UP000294850"/>
    </source>
</evidence>
<comment type="caution">
    <text evidence="1">The sequence shown here is derived from an EMBL/GenBank/DDBJ whole genome shotgun (WGS) entry which is preliminary data.</text>
</comment>
<evidence type="ECO:0008006" key="3">
    <source>
        <dbReference type="Google" id="ProtNLM"/>
    </source>
</evidence>
<gene>
    <name evidence="1" type="ORF">E0F88_22520</name>
</gene>
<dbReference type="Proteomes" id="UP000294850">
    <property type="component" value="Unassembled WGS sequence"/>
</dbReference>
<proteinExistence type="predicted"/>
<reference evidence="1 2" key="1">
    <citation type="submission" date="2019-03" db="EMBL/GenBank/DDBJ databases">
        <title>Dyadobacter AR-3-6 sp. nov., isolated from arctic soil.</title>
        <authorList>
            <person name="Chaudhary D.K."/>
        </authorList>
    </citation>
    <scope>NUCLEOTIDE SEQUENCE [LARGE SCALE GENOMIC DNA]</scope>
    <source>
        <strain evidence="1 2">AR-3-6</strain>
    </source>
</reference>
<dbReference type="EMBL" id="SMFL01000009">
    <property type="protein sequence ID" value="TDE12556.1"/>
    <property type="molecule type" value="Genomic_DNA"/>
</dbReference>
<accession>A0A4R5DF76</accession>
<evidence type="ECO:0000313" key="1">
    <source>
        <dbReference type="EMBL" id="TDE12556.1"/>
    </source>
</evidence>
<sequence length="139" mass="14790">MILALALITAGCKKKVAPLSERIAKAWTAESVKHNTTTVYTRGGSTNTVPGYSAFRLTLTAASNAVTYTEFDGTSFTGVWELDGESKLILKNLTPQPTGSGGTLEFSIVSVDDAKLVIKRLTASKKTGDSINEYTLSNP</sequence>
<dbReference type="AlphaFoldDB" id="A0A4R5DF76"/>
<dbReference type="OrthoDB" id="964758at2"/>
<keyword evidence="2" id="KW-1185">Reference proteome</keyword>
<protein>
    <recommendedName>
        <fullName evidence="3">Lipocalin-like domain-containing protein</fullName>
    </recommendedName>
</protein>
<organism evidence="1 2">
    <name type="scientific">Dyadobacter psychrotolerans</name>
    <dbReference type="NCBI Taxonomy" id="2541721"/>
    <lineage>
        <taxon>Bacteria</taxon>
        <taxon>Pseudomonadati</taxon>
        <taxon>Bacteroidota</taxon>
        <taxon>Cytophagia</taxon>
        <taxon>Cytophagales</taxon>
        <taxon>Spirosomataceae</taxon>
        <taxon>Dyadobacter</taxon>
    </lineage>
</organism>